<dbReference type="Proteomes" id="UP000030004">
    <property type="component" value="Unassembled WGS sequence"/>
</dbReference>
<dbReference type="GO" id="GO:0044781">
    <property type="term" value="P:bacterial-type flagellum organization"/>
    <property type="evidence" value="ECO:0007669"/>
    <property type="project" value="InterPro"/>
</dbReference>
<evidence type="ECO:0000313" key="1">
    <source>
        <dbReference type="EMBL" id="KGM46956.1"/>
    </source>
</evidence>
<organism evidence="1 2">
    <name type="scientific">Pseudooceanicola atlanticus</name>
    <dbReference type="NCBI Taxonomy" id="1461694"/>
    <lineage>
        <taxon>Bacteria</taxon>
        <taxon>Pseudomonadati</taxon>
        <taxon>Pseudomonadota</taxon>
        <taxon>Alphaproteobacteria</taxon>
        <taxon>Rhodobacterales</taxon>
        <taxon>Paracoccaceae</taxon>
        <taxon>Pseudooceanicola</taxon>
    </lineage>
</organism>
<dbReference type="NCBIfam" id="NF009435">
    <property type="entry name" value="PRK12794.1"/>
    <property type="match status" value="1"/>
</dbReference>
<dbReference type="eggNOG" id="COG5442">
    <property type="taxonomic scope" value="Bacteria"/>
</dbReference>
<dbReference type="OrthoDB" id="9808944at2"/>
<dbReference type="EMBL" id="AQQX01000016">
    <property type="protein sequence ID" value="KGM46956.1"/>
    <property type="molecule type" value="Genomic_DNA"/>
</dbReference>
<dbReference type="RefSeq" id="WP_043753804.1">
    <property type="nucleotide sequence ID" value="NZ_AQQX01000016.1"/>
</dbReference>
<reference evidence="1 2" key="1">
    <citation type="journal article" date="2015" name="Antonie Van Leeuwenhoek">
        <title>Pseudooceanicola atlanticus gen. nov. sp. nov., isolated from surface seawater of the Atlantic Ocean and reclassification of Oceanicola batsensis, Oceanicola marinus, Oceanicola nitratireducens, Oceanicola nanhaiensis, Oceanicola antarcticus and Oceanicola flagellatus, as Pseudooceanicola batsensis comb. nov., Pseudooceanicola marinus comb. nov., Pseudooceanicola nitratireducens comb. nov., Pseudooceanicola nanhaiensis comb. nov., Pseudooceanicola antarcticus comb. nov., and Pseudooceanicola flagellatus comb. nov.</title>
        <authorList>
            <person name="Lai Q."/>
            <person name="Li G."/>
            <person name="Liu X."/>
            <person name="Du Y."/>
            <person name="Sun F."/>
            <person name="Shao Z."/>
        </authorList>
    </citation>
    <scope>NUCLEOTIDE SEQUENCE [LARGE SCALE GENOMIC DNA]</scope>
    <source>
        <strain evidence="1 2">22II-s11g</strain>
    </source>
</reference>
<evidence type="ECO:0000313" key="2">
    <source>
        <dbReference type="Proteomes" id="UP000030004"/>
    </source>
</evidence>
<accession>A0A0A0E7H7</accession>
<dbReference type="AlphaFoldDB" id="A0A0A0E7H7"/>
<protein>
    <submittedName>
        <fullName evidence="1">FlaF protein</fullName>
    </submittedName>
</protein>
<name>A0A0A0E7H7_9RHOB</name>
<comment type="caution">
    <text evidence="1">The sequence shown here is derived from an EMBL/GenBank/DDBJ whole genome shotgun (WGS) entry which is preliminary data.</text>
</comment>
<dbReference type="Pfam" id="PF07309">
    <property type="entry name" value="FlaF"/>
    <property type="match status" value="1"/>
</dbReference>
<proteinExistence type="predicted"/>
<dbReference type="InterPro" id="IPR010845">
    <property type="entry name" value="FlaF"/>
</dbReference>
<dbReference type="STRING" id="1461694.ATO9_20740"/>
<keyword evidence="2" id="KW-1185">Reference proteome</keyword>
<gene>
    <name evidence="1" type="ORF">ATO9_20740</name>
</gene>
<sequence>MSIAAYKRTIRESESPRQIERRVFARVTSELEKHSQDFDRATAKGERREILAKGLSTHLHDNQKLWSAIKYDLSQPDNAMPPQLKAGLISLALFVERQTGQVIGGSAGLGALIQINQSVIAGLSGQAPGPQG</sequence>